<protein>
    <submittedName>
        <fullName evidence="1">Ferredoxin</fullName>
    </submittedName>
</protein>
<dbReference type="Pfam" id="PF03860">
    <property type="entry name" value="Csp"/>
    <property type="match status" value="1"/>
</dbReference>
<dbReference type="RefSeq" id="WP_047819942.1">
    <property type="nucleotide sequence ID" value="NZ_CP011770.1"/>
</dbReference>
<reference evidence="1 2" key="1">
    <citation type="submission" date="2015-06" db="EMBL/GenBank/DDBJ databases">
        <authorList>
            <person name="Zeng Y."/>
            <person name="Huang Y."/>
        </authorList>
    </citation>
    <scope>NUCLEOTIDE SEQUENCE [LARGE SCALE GENOMIC DNA]</scope>
    <source>
        <strain evidence="1 2">PQ-2</strain>
    </source>
</reference>
<dbReference type="OrthoDB" id="5396211at2"/>
<dbReference type="STRING" id="1348774.AB433_03505"/>
<dbReference type="InterPro" id="IPR044543">
    <property type="entry name" value="YHJQ-like"/>
</dbReference>
<dbReference type="PANTHER" id="PTHR37310">
    <property type="entry name" value="CYTOPLASMIC PROTEIN-RELATED"/>
    <property type="match status" value="1"/>
</dbReference>
<dbReference type="Gene3D" id="1.20.1270.360">
    <property type="match status" value="1"/>
</dbReference>
<dbReference type="PATRIC" id="fig|1348774.3.peg.731"/>
<gene>
    <name evidence="1" type="ORF">AB433_03505</name>
</gene>
<name>A0A0G3XF36_9SPHN</name>
<organism evidence="1 2">
    <name type="scientific">Croceicoccus naphthovorans</name>
    <dbReference type="NCBI Taxonomy" id="1348774"/>
    <lineage>
        <taxon>Bacteria</taxon>
        <taxon>Pseudomonadati</taxon>
        <taxon>Pseudomonadota</taxon>
        <taxon>Alphaproteobacteria</taxon>
        <taxon>Sphingomonadales</taxon>
        <taxon>Erythrobacteraceae</taxon>
        <taxon>Croceicoccus</taxon>
    </lineage>
</organism>
<sequence>MSIQKMISEHPAVGSDYNETLGLAVKHAMYCAAICNSCVDACAAEDMDMSRCMRLCSDCSDICTATYRVASRRTDENRSVIRAMLALCVKACETCAEECEKHDNPHCKRCAQMCRECARDCKAAMEDLHDEAVAA</sequence>
<dbReference type="KEGG" id="cna:AB433_03505"/>
<dbReference type="AlphaFoldDB" id="A0A0G3XF36"/>
<proteinExistence type="predicted"/>
<accession>A0A0G3XF36</accession>
<dbReference type="Proteomes" id="UP000035287">
    <property type="component" value="Chromosome"/>
</dbReference>
<evidence type="ECO:0000313" key="2">
    <source>
        <dbReference type="Proteomes" id="UP000035287"/>
    </source>
</evidence>
<keyword evidence="2" id="KW-1185">Reference proteome</keyword>
<evidence type="ECO:0000313" key="1">
    <source>
        <dbReference type="EMBL" id="AKM09251.1"/>
    </source>
</evidence>
<dbReference type="PANTHER" id="PTHR37310:SF1">
    <property type="entry name" value="CYTOPLASMIC PROTEIN"/>
    <property type="match status" value="1"/>
</dbReference>
<dbReference type="CDD" id="cd08026">
    <property type="entry name" value="DUF326"/>
    <property type="match status" value="1"/>
</dbReference>
<dbReference type="InterPro" id="IPR005560">
    <property type="entry name" value="Csp_YhjQ"/>
</dbReference>
<dbReference type="EMBL" id="CP011770">
    <property type="protein sequence ID" value="AKM09251.1"/>
    <property type="molecule type" value="Genomic_DNA"/>
</dbReference>